<dbReference type="InterPro" id="IPR019089">
    <property type="entry name" value="Cas_GSU0054"/>
</dbReference>
<dbReference type="EMBL" id="PVNK01000242">
    <property type="protein sequence ID" value="PRP91416.1"/>
    <property type="molecule type" value="Genomic_DNA"/>
</dbReference>
<keyword evidence="2" id="KW-1185">Reference proteome</keyword>
<dbReference type="RefSeq" id="WP_106394762.1">
    <property type="nucleotide sequence ID" value="NZ_PVNK01000242.1"/>
</dbReference>
<reference evidence="1 2" key="1">
    <citation type="submission" date="2018-03" db="EMBL/GenBank/DDBJ databases">
        <title>Draft Genome Sequences of the Obligatory Marine Myxobacteria Enhygromyxa salina SWB005.</title>
        <authorList>
            <person name="Poehlein A."/>
            <person name="Moghaddam J.A."/>
            <person name="Harms H."/>
            <person name="Alanjari M."/>
            <person name="Koenig G.M."/>
            <person name="Daniel R."/>
            <person name="Schaeberle T.F."/>
        </authorList>
    </citation>
    <scope>NUCLEOTIDE SEQUENCE [LARGE SCALE GENOMIC DNA]</scope>
    <source>
        <strain evidence="1 2">SWB005</strain>
    </source>
</reference>
<dbReference type="OrthoDB" id="9787885at2"/>
<evidence type="ECO:0000313" key="2">
    <source>
        <dbReference type="Proteomes" id="UP000237968"/>
    </source>
</evidence>
<protein>
    <submittedName>
        <fullName evidence="1">CRISPR-associated protein, family</fullName>
    </submittedName>
</protein>
<name>A0A2S9XEW9_9BACT</name>
<sequence length="259" mass="28505">MPDAFPLPELAAVDERGQGVVLGVFGSWTPSLELALPIAERVRVALMRASDSRVPWQICGKDEHGRPRRGHEHLYVLPFSSAGGARIDRVLLWADKGLEDSTLAVVERLADRGGWVQLRGRERLRLELLGVGAPEVIAPTVPRGVLGPARIWRSATSFVPPRFTKVRGGRVIDTAQEQVLRLASEVLGLAPVGISALEREDGEWRGFRQRRVKDPRSPRRAAGGWVLRFSAPVRGPVVLGYGAHYGLGRFEAEPGDERR</sequence>
<dbReference type="AlphaFoldDB" id="A0A2S9XEW9"/>
<proteinExistence type="predicted"/>
<gene>
    <name evidence="1" type="ORF">ENSA5_55330</name>
</gene>
<dbReference type="Proteomes" id="UP000237968">
    <property type="component" value="Unassembled WGS sequence"/>
</dbReference>
<accession>A0A2S9XEW9</accession>
<evidence type="ECO:0000313" key="1">
    <source>
        <dbReference type="EMBL" id="PRP91416.1"/>
    </source>
</evidence>
<comment type="caution">
    <text evidence="1">The sequence shown here is derived from an EMBL/GenBank/DDBJ whole genome shotgun (WGS) entry which is preliminary data.</text>
</comment>
<dbReference type="NCBIfam" id="TIGR02165">
    <property type="entry name" value="cas5_6_GSU0054"/>
    <property type="match status" value="1"/>
</dbReference>
<organism evidence="1 2">
    <name type="scientific">Enhygromyxa salina</name>
    <dbReference type="NCBI Taxonomy" id="215803"/>
    <lineage>
        <taxon>Bacteria</taxon>
        <taxon>Pseudomonadati</taxon>
        <taxon>Myxococcota</taxon>
        <taxon>Polyangia</taxon>
        <taxon>Nannocystales</taxon>
        <taxon>Nannocystaceae</taxon>
        <taxon>Enhygromyxa</taxon>
    </lineage>
</organism>